<accession>A0ABD1R8F2</accession>
<reference evidence="2" key="1">
    <citation type="submission" date="2024-07" db="EMBL/GenBank/DDBJ databases">
        <title>Two chromosome-level genome assemblies of Korean endemic species Abeliophyllum distichum and Forsythia ovata (Oleaceae).</title>
        <authorList>
            <person name="Jang H."/>
        </authorList>
    </citation>
    <scope>NUCLEOTIDE SEQUENCE [LARGE SCALE GENOMIC DNA]</scope>
</reference>
<dbReference type="Proteomes" id="UP001604336">
    <property type="component" value="Unassembled WGS sequence"/>
</dbReference>
<keyword evidence="2" id="KW-1185">Reference proteome</keyword>
<protein>
    <submittedName>
        <fullName evidence="1">Uncharacterized protein</fullName>
    </submittedName>
</protein>
<evidence type="ECO:0000313" key="2">
    <source>
        <dbReference type="Proteomes" id="UP001604336"/>
    </source>
</evidence>
<evidence type="ECO:0000313" key="1">
    <source>
        <dbReference type="EMBL" id="KAL2484663.1"/>
    </source>
</evidence>
<organism evidence="1 2">
    <name type="scientific">Abeliophyllum distichum</name>
    <dbReference type="NCBI Taxonomy" id="126358"/>
    <lineage>
        <taxon>Eukaryota</taxon>
        <taxon>Viridiplantae</taxon>
        <taxon>Streptophyta</taxon>
        <taxon>Embryophyta</taxon>
        <taxon>Tracheophyta</taxon>
        <taxon>Spermatophyta</taxon>
        <taxon>Magnoliopsida</taxon>
        <taxon>eudicotyledons</taxon>
        <taxon>Gunneridae</taxon>
        <taxon>Pentapetalae</taxon>
        <taxon>asterids</taxon>
        <taxon>lamiids</taxon>
        <taxon>Lamiales</taxon>
        <taxon>Oleaceae</taxon>
        <taxon>Forsythieae</taxon>
        <taxon>Abeliophyllum</taxon>
    </lineage>
</organism>
<proteinExistence type="predicted"/>
<sequence length="125" mass="14864">MTRYWTSDQQRYLEKMSATKAFLTMVIHSHEVIINMMYMAKKMNVEAASIYKIKDEVEATFKAFEERDLAKEKAHDKEVVEQWKVSLAFEATQQEIYRVSLDKVVSFVEEKRPELDIDFLLFSRL</sequence>
<dbReference type="AlphaFoldDB" id="A0ABD1R8F2"/>
<comment type="caution">
    <text evidence="1">The sequence shown here is derived from an EMBL/GenBank/DDBJ whole genome shotgun (WGS) entry which is preliminary data.</text>
</comment>
<gene>
    <name evidence="1" type="ORF">Adt_29419</name>
</gene>
<name>A0ABD1R8F2_9LAMI</name>
<dbReference type="EMBL" id="JBFOLK010000009">
    <property type="protein sequence ID" value="KAL2484663.1"/>
    <property type="molecule type" value="Genomic_DNA"/>
</dbReference>